<dbReference type="AlphaFoldDB" id="A0A432XGN3"/>
<gene>
    <name evidence="3" type="ORF">CWE21_07735</name>
</gene>
<dbReference type="EMBL" id="PIPT01000005">
    <property type="protein sequence ID" value="RUO47727.1"/>
    <property type="molecule type" value="Genomic_DNA"/>
</dbReference>
<feature type="domain" description="TadE-like" evidence="2">
    <location>
        <begin position="10"/>
        <end position="52"/>
    </location>
</feature>
<name>A0A432XGN3_9GAMM</name>
<dbReference type="Proteomes" id="UP000286678">
    <property type="component" value="Unassembled WGS sequence"/>
</dbReference>
<reference evidence="4" key="1">
    <citation type="journal article" date="2018" name="Front. Microbiol.">
        <title>Genome-Based Analysis Reveals the Taxonomy and Diversity of the Family Idiomarinaceae.</title>
        <authorList>
            <person name="Liu Y."/>
            <person name="Lai Q."/>
            <person name="Shao Z."/>
        </authorList>
    </citation>
    <scope>NUCLEOTIDE SEQUENCE [LARGE SCALE GENOMIC DNA]</scope>
    <source>
        <strain evidence="4">SW15</strain>
    </source>
</reference>
<proteinExistence type="predicted"/>
<evidence type="ECO:0000313" key="3">
    <source>
        <dbReference type="EMBL" id="RUO47727.1"/>
    </source>
</evidence>
<evidence type="ECO:0000313" key="4">
    <source>
        <dbReference type="Proteomes" id="UP000286678"/>
    </source>
</evidence>
<keyword evidence="1" id="KW-0472">Membrane</keyword>
<comment type="caution">
    <text evidence="3">The sequence shown here is derived from an EMBL/GenBank/DDBJ whole genome shotgun (WGS) entry which is preliminary data.</text>
</comment>
<sequence length="227" mass="25423">MIRAASRHDGQALVESLIVMPVLLLTVLLLLQLVWIAFAHATVQTATNYSARAGAVNHGSRTAMERTFVAGMASLVPQWFAQLPPATAERWQTQLAATAGQWAHFQWAGKLQLHRPTAAVFREQAEHRYDLVAQQQVQELAIDHASLRLAAASDPEQWQADRMLEIEIWWCMPLRIPLAAAVLVTLKNFRASAAQQFCQSRQMLTGQPMWALEHRVTQPLLSGYRSP</sequence>
<dbReference type="Pfam" id="PF07811">
    <property type="entry name" value="TadE"/>
    <property type="match status" value="1"/>
</dbReference>
<keyword evidence="4" id="KW-1185">Reference proteome</keyword>
<keyword evidence="1" id="KW-1133">Transmembrane helix</keyword>
<feature type="transmembrane region" description="Helical" evidence="1">
    <location>
        <begin position="12"/>
        <end position="38"/>
    </location>
</feature>
<evidence type="ECO:0000259" key="2">
    <source>
        <dbReference type="Pfam" id="PF07811"/>
    </source>
</evidence>
<keyword evidence="1" id="KW-0812">Transmembrane</keyword>
<dbReference type="InterPro" id="IPR012495">
    <property type="entry name" value="TadE-like_dom"/>
</dbReference>
<evidence type="ECO:0000256" key="1">
    <source>
        <dbReference type="SAM" id="Phobius"/>
    </source>
</evidence>
<protein>
    <recommendedName>
        <fullName evidence="2">TadE-like domain-containing protein</fullName>
    </recommendedName>
</protein>
<accession>A0A432XGN3</accession>
<organism evidence="3 4">
    <name type="scientific">Pseudidiomarina aquimaris</name>
    <dbReference type="NCBI Taxonomy" id="641841"/>
    <lineage>
        <taxon>Bacteria</taxon>
        <taxon>Pseudomonadati</taxon>
        <taxon>Pseudomonadota</taxon>
        <taxon>Gammaproteobacteria</taxon>
        <taxon>Alteromonadales</taxon>
        <taxon>Idiomarinaceae</taxon>
        <taxon>Pseudidiomarina</taxon>
    </lineage>
</organism>